<evidence type="ECO:0000313" key="1">
    <source>
        <dbReference type="EMBL" id="KAH7923454.1"/>
    </source>
</evidence>
<sequence>MVTPPNQLCFQITQRLRAALYRPADVRRGREVVSCCVCSKTGCLEGCSANKWIPIFHHLGLLIKPGKGRNRTRFLKRGDGLEGSDVARSIMPKRAGHSCLLGTFLMFSGIQARCEHASLLSISKAFSFTRAFSRHFLSLAIWQFTCPTLFSALHGIHKSYTPLFRYSPRFPYSPNSLFCQYPANCLRRLFELYSNLILSLSLSG</sequence>
<evidence type="ECO:0000313" key="2">
    <source>
        <dbReference type="Proteomes" id="UP000790709"/>
    </source>
</evidence>
<name>A0ACB8BD69_9AGAM</name>
<keyword evidence="2" id="KW-1185">Reference proteome</keyword>
<dbReference type="Proteomes" id="UP000790709">
    <property type="component" value="Unassembled WGS sequence"/>
</dbReference>
<protein>
    <submittedName>
        <fullName evidence="1">Uncharacterized protein</fullName>
    </submittedName>
</protein>
<dbReference type="EMBL" id="MU266452">
    <property type="protein sequence ID" value="KAH7923454.1"/>
    <property type="molecule type" value="Genomic_DNA"/>
</dbReference>
<comment type="caution">
    <text evidence="1">The sequence shown here is derived from an EMBL/GenBank/DDBJ whole genome shotgun (WGS) entry which is preliminary data.</text>
</comment>
<gene>
    <name evidence="1" type="ORF">BV22DRAFT_582609</name>
</gene>
<reference evidence="1" key="1">
    <citation type="journal article" date="2021" name="New Phytol.">
        <title>Evolutionary innovations through gain and loss of genes in the ectomycorrhizal Boletales.</title>
        <authorList>
            <person name="Wu G."/>
            <person name="Miyauchi S."/>
            <person name="Morin E."/>
            <person name="Kuo A."/>
            <person name="Drula E."/>
            <person name="Varga T."/>
            <person name="Kohler A."/>
            <person name="Feng B."/>
            <person name="Cao Y."/>
            <person name="Lipzen A."/>
            <person name="Daum C."/>
            <person name="Hundley H."/>
            <person name="Pangilinan J."/>
            <person name="Johnson J."/>
            <person name="Barry K."/>
            <person name="LaButti K."/>
            <person name="Ng V."/>
            <person name="Ahrendt S."/>
            <person name="Min B."/>
            <person name="Choi I.G."/>
            <person name="Park H."/>
            <person name="Plett J.M."/>
            <person name="Magnuson J."/>
            <person name="Spatafora J.W."/>
            <person name="Nagy L.G."/>
            <person name="Henrissat B."/>
            <person name="Grigoriev I.V."/>
            <person name="Yang Z.L."/>
            <person name="Xu J."/>
            <person name="Martin F.M."/>
        </authorList>
    </citation>
    <scope>NUCLEOTIDE SEQUENCE</scope>
    <source>
        <strain evidence="1">KUC20120723A-06</strain>
    </source>
</reference>
<accession>A0ACB8BD69</accession>
<proteinExistence type="predicted"/>
<organism evidence="1 2">
    <name type="scientific">Leucogyrophana mollusca</name>
    <dbReference type="NCBI Taxonomy" id="85980"/>
    <lineage>
        <taxon>Eukaryota</taxon>
        <taxon>Fungi</taxon>
        <taxon>Dikarya</taxon>
        <taxon>Basidiomycota</taxon>
        <taxon>Agaricomycotina</taxon>
        <taxon>Agaricomycetes</taxon>
        <taxon>Agaricomycetidae</taxon>
        <taxon>Boletales</taxon>
        <taxon>Boletales incertae sedis</taxon>
        <taxon>Leucogyrophana</taxon>
    </lineage>
</organism>